<organism evidence="1 2">
    <name type="scientific">Bauhinia variegata</name>
    <name type="common">Purple orchid tree</name>
    <name type="synonym">Phanera variegata</name>
    <dbReference type="NCBI Taxonomy" id="167791"/>
    <lineage>
        <taxon>Eukaryota</taxon>
        <taxon>Viridiplantae</taxon>
        <taxon>Streptophyta</taxon>
        <taxon>Embryophyta</taxon>
        <taxon>Tracheophyta</taxon>
        <taxon>Spermatophyta</taxon>
        <taxon>Magnoliopsida</taxon>
        <taxon>eudicotyledons</taxon>
        <taxon>Gunneridae</taxon>
        <taxon>Pentapetalae</taxon>
        <taxon>rosids</taxon>
        <taxon>fabids</taxon>
        <taxon>Fabales</taxon>
        <taxon>Fabaceae</taxon>
        <taxon>Cercidoideae</taxon>
        <taxon>Cercideae</taxon>
        <taxon>Bauhiniinae</taxon>
        <taxon>Bauhinia</taxon>
    </lineage>
</organism>
<comment type="caution">
    <text evidence="1">The sequence shown here is derived from an EMBL/GenBank/DDBJ whole genome shotgun (WGS) entry which is preliminary data.</text>
</comment>
<gene>
    <name evidence="1" type="ORF">L6164_012254</name>
</gene>
<keyword evidence="2" id="KW-1185">Reference proteome</keyword>
<accession>A0ACB9P9D6</accession>
<protein>
    <submittedName>
        <fullName evidence="1">Uncharacterized protein</fullName>
    </submittedName>
</protein>
<proteinExistence type="predicted"/>
<name>A0ACB9P9D6_BAUVA</name>
<sequence length="93" mass="10375">MEAQMERTSSIEREPKTLGIRQIQSARDLAIYVMNTKSIEEASRIFREGLEPAVSVTCRMGSGTRMDTDSGEELEFLRDASAIAFRDIASAPF</sequence>
<reference evidence="1 2" key="1">
    <citation type="journal article" date="2022" name="DNA Res.">
        <title>Chromosomal-level genome assembly of the orchid tree Bauhinia variegata (Leguminosae; Cercidoideae) supports the allotetraploid origin hypothesis of Bauhinia.</title>
        <authorList>
            <person name="Zhong Y."/>
            <person name="Chen Y."/>
            <person name="Zheng D."/>
            <person name="Pang J."/>
            <person name="Liu Y."/>
            <person name="Luo S."/>
            <person name="Meng S."/>
            <person name="Qian L."/>
            <person name="Wei D."/>
            <person name="Dai S."/>
            <person name="Zhou R."/>
        </authorList>
    </citation>
    <scope>NUCLEOTIDE SEQUENCE [LARGE SCALE GENOMIC DNA]</scope>
    <source>
        <strain evidence="1">BV-YZ2020</strain>
    </source>
</reference>
<dbReference type="Proteomes" id="UP000828941">
    <property type="component" value="Chromosome 5"/>
</dbReference>
<dbReference type="EMBL" id="CM039430">
    <property type="protein sequence ID" value="KAI4345090.1"/>
    <property type="molecule type" value="Genomic_DNA"/>
</dbReference>
<evidence type="ECO:0000313" key="2">
    <source>
        <dbReference type="Proteomes" id="UP000828941"/>
    </source>
</evidence>
<evidence type="ECO:0000313" key="1">
    <source>
        <dbReference type="EMBL" id="KAI4345090.1"/>
    </source>
</evidence>